<reference evidence="2 3" key="1">
    <citation type="journal article" date="2014" name="Agronomy (Basel)">
        <title>A Draft Genome Sequence for Ensete ventricosum, the Drought-Tolerant Tree Against Hunger.</title>
        <authorList>
            <person name="Harrison J."/>
            <person name="Moore K.A."/>
            <person name="Paszkiewicz K."/>
            <person name="Jones T."/>
            <person name="Grant M."/>
            <person name="Ambacheew D."/>
            <person name="Muzemil S."/>
            <person name="Studholme D.J."/>
        </authorList>
    </citation>
    <scope>NUCLEOTIDE SEQUENCE [LARGE SCALE GENOMIC DNA]</scope>
</reference>
<evidence type="ECO:0000256" key="1">
    <source>
        <dbReference type="SAM" id="MobiDB-lite"/>
    </source>
</evidence>
<gene>
    <name evidence="2" type="ORF">B296_00012871</name>
</gene>
<organism evidence="2 3">
    <name type="scientific">Ensete ventricosum</name>
    <name type="common">Abyssinian banana</name>
    <name type="synonym">Musa ensete</name>
    <dbReference type="NCBI Taxonomy" id="4639"/>
    <lineage>
        <taxon>Eukaryota</taxon>
        <taxon>Viridiplantae</taxon>
        <taxon>Streptophyta</taxon>
        <taxon>Embryophyta</taxon>
        <taxon>Tracheophyta</taxon>
        <taxon>Spermatophyta</taxon>
        <taxon>Magnoliopsida</taxon>
        <taxon>Liliopsida</taxon>
        <taxon>Zingiberales</taxon>
        <taxon>Musaceae</taxon>
        <taxon>Ensete</taxon>
    </lineage>
</organism>
<sequence>MGMLLSFGLSRHVWHCFLHGAFPQSSDIKFSVGPSHLHRYRLLLPIAFAESSAVRLRAGSRSERVHEVGPTLLLTNHPIGCSGQSTRLTARTTDGVEKYNDMRTRARTSSVYLADTEAQTAPTEQARRFSTIILALKGGHMSQEHPSGNSNVKHRAEPNHPQQAEEVTTAGPTPNRF</sequence>
<feature type="region of interest" description="Disordered" evidence="1">
    <location>
        <begin position="140"/>
        <end position="177"/>
    </location>
</feature>
<protein>
    <submittedName>
        <fullName evidence="2">Uncharacterized protein</fullName>
    </submittedName>
</protein>
<accession>A0A426Z186</accession>
<evidence type="ECO:0000313" key="3">
    <source>
        <dbReference type="Proteomes" id="UP000287651"/>
    </source>
</evidence>
<name>A0A426Z186_ENSVE</name>
<dbReference type="AlphaFoldDB" id="A0A426Z186"/>
<comment type="caution">
    <text evidence="2">The sequence shown here is derived from an EMBL/GenBank/DDBJ whole genome shotgun (WGS) entry which is preliminary data.</text>
</comment>
<proteinExistence type="predicted"/>
<dbReference type="Proteomes" id="UP000287651">
    <property type="component" value="Unassembled WGS sequence"/>
</dbReference>
<evidence type="ECO:0000313" key="2">
    <source>
        <dbReference type="EMBL" id="RRT57728.1"/>
    </source>
</evidence>
<feature type="compositionally biased region" description="Polar residues" evidence="1">
    <location>
        <begin position="160"/>
        <end position="177"/>
    </location>
</feature>
<dbReference type="EMBL" id="AMZH03009024">
    <property type="protein sequence ID" value="RRT57728.1"/>
    <property type="molecule type" value="Genomic_DNA"/>
</dbReference>